<name>A0A9D4RYH9_DREPO</name>
<accession>A0A9D4RYH9</accession>
<dbReference type="Proteomes" id="UP000828390">
    <property type="component" value="Unassembled WGS sequence"/>
</dbReference>
<sequence length="407" mass="46341">MIGQKLKTAPPTGGHIFQRIGTTFKLNQDIIKTNILTNDQLLTKFHEDGTRNVASRVLTSKCLWTDKRTYDGQRPVTKAHLSNQGVVVIWCGDPNVLTKFHEDWATELNKTREKCPRSIGSHVFQANIIIFELIQDIIETNLLTKFHEDWTINVASREKFPAPGGYVFKATKTIFKLIQDIIGTNLQTKFHDDRKINVTSSVLTSGHAFLPIRTIFELNCHIQKTHVLTQFHEHWTKNVTSRVFQCFHYIHIEKTAPPPGGHVFSSIWTIFELVQEINKTNVLTIFHDDWAKIVTSREKTAPPTGGHYIIKTNILTNFEHGRDCIGPKLLTKFHEDGPRNVASRVFMSKCLRTDGHSTDKPAIKAHLSNQYQAIVDRKRTGLPTDIPTDQPTNIQQNNIPHILRIGA</sequence>
<protein>
    <submittedName>
        <fullName evidence="1">Uncharacterized protein</fullName>
    </submittedName>
</protein>
<reference evidence="1" key="2">
    <citation type="submission" date="2020-11" db="EMBL/GenBank/DDBJ databases">
        <authorList>
            <person name="McCartney M.A."/>
            <person name="Auch B."/>
            <person name="Kono T."/>
            <person name="Mallez S."/>
            <person name="Becker A."/>
            <person name="Gohl D.M."/>
            <person name="Silverstein K.A.T."/>
            <person name="Koren S."/>
            <person name="Bechman K.B."/>
            <person name="Herman A."/>
            <person name="Abrahante J.E."/>
            <person name="Garbe J."/>
        </authorList>
    </citation>
    <scope>NUCLEOTIDE SEQUENCE</scope>
    <source>
        <strain evidence="1">Duluth1</strain>
        <tissue evidence="1">Whole animal</tissue>
    </source>
</reference>
<evidence type="ECO:0000313" key="1">
    <source>
        <dbReference type="EMBL" id="KAH3883633.1"/>
    </source>
</evidence>
<keyword evidence="2" id="KW-1185">Reference proteome</keyword>
<organism evidence="1 2">
    <name type="scientific">Dreissena polymorpha</name>
    <name type="common">Zebra mussel</name>
    <name type="synonym">Mytilus polymorpha</name>
    <dbReference type="NCBI Taxonomy" id="45954"/>
    <lineage>
        <taxon>Eukaryota</taxon>
        <taxon>Metazoa</taxon>
        <taxon>Spiralia</taxon>
        <taxon>Lophotrochozoa</taxon>
        <taxon>Mollusca</taxon>
        <taxon>Bivalvia</taxon>
        <taxon>Autobranchia</taxon>
        <taxon>Heteroconchia</taxon>
        <taxon>Euheterodonta</taxon>
        <taxon>Imparidentia</taxon>
        <taxon>Neoheterodontei</taxon>
        <taxon>Myida</taxon>
        <taxon>Dreissenoidea</taxon>
        <taxon>Dreissenidae</taxon>
        <taxon>Dreissena</taxon>
    </lineage>
</organism>
<dbReference type="AlphaFoldDB" id="A0A9D4RYH9"/>
<reference evidence="1" key="1">
    <citation type="journal article" date="2019" name="bioRxiv">
        <title>The Genome of the Zebra Mussel, Dreissena polymorpha: A Resource for Invasive Species Research.</title>
        <authorList>
            <person name="McCartney M.A."/>
            <person name="Auch B."/>
            <person name="Kono T."/>
            <person name="Mallez S."/>
            <person name="Zhang Y."/>
            <person name="Obille A."/>
            <person name="Becker A."/>
            <person name="Abrahante J.E."/>
            <person name="Garbe J."/>
            <person name="Badalamenti J.P."/>
            <person name="Herman A."/>
            <person name="Mangelson H."/>
            <person name="Liachko I."/>
            <person name="Sullivan S."/>
            <person name="Sone E.D."/>
            <person name="Koren S."/>
            <person name="Silverstein K.A.T."/>
            <person name="Beckman K.B."/>
            <person name="Gohl D.M."/>
        </authorList>
    </citation>
    <scope>NUCLEOTIDE SEQUENCE</scope>
    <source>
        <strain evidence="1">Duluth1</strain>
        <tissue evidence="1">Whole animal</tissue>
    </source>
</reference>
<proteinExistence type="predicted"/>
<comment type="caution">
    <text evidence="1">The sequence shown here is derived from an EMBL/GenBank/DDBJ whole genome shotgun (WGS) entry which is preliminary data.</text>
</comment>
<gene>
    <name evidence="1" type="ORF">DPMN_007593</name>
</gene>
<evidence type="ECO:0000313" key="2">
    <source>
        <dbReference type="Proteomes" id="UP000828390"/>
    </source>
</evidence>
<dbReference type="EMBL" id="JAIWYP010000001">
    <property type="protein sequence ID" value="KAH3883633.1"/>
    <property type="molecule type" value="Genomic_DNA"/>
</dbReference>